<dbReference type="Proteomes" id="UP001606302">
    <property type="component" value="Unassembled WGS sequence"/>
</dbReference>
<gene>
    <name evidence="2" type="ORF">ACG04Q_08390</name>
</gene>
<keyword evidence="1" id="KW-0472">Membrane</keyword>
<accession>A0ABW7GHZ6</accession>
<evidence type="ECO:0000256" key="1">
    <source>
        <dbReference type="SAM" id="Phobius"/>
    </source>
</evidence>
<organism evidence="2 3">
    <name type="scientific">Pelomonas lactea</name>
    <dbReference type="NCBI Taxonomy" id="3299030"/>
    <lineage>
        <taxon>Bacteria</taxon>
        <taxon>Pseudomonadati</taxon>
        <taxon>Pseudomonadota</taxon>
        <taxon>Betaproteobacteria</taxon>
        <taxon>Burkholderiales</taxon>
        <taxon>Sphaerotilaceae</taxon>
        <taxon>Roseateles</taxon>
    </lineage>
</organism>
<feature type="transmembrane region" description="Helical" evidence="1">
    <location>
        <begin position="6"/>
        <end position="26"/>
    </location>
</feature>
<keyword evidence="1" id="KW-1133">Transmembrane helix</keyword>
<proteinExistence type="predicted"/>
<protein>
    <submittedName>
        <fullName evidence="2">Uncharacterized protein</fullName>
    </submittedName>
</protein>
<evidence type="ECO:0000313" key="3">
    <source>
        <dbReference type="Proteomes" id="UP001606302"/>
    </source>
</evidence>
<sequence>MDWLYALLALGAVALPLAAVGGLIGWQQRRRARARMARCSRKP</sequence>
<keyword evidence="1" id="KW-0812">Transmembrane</keyword>
<comment type="caution">
    <text evidence="2">The sequence shown here is derived from an EMBL/GenBank/DDBJ whole genome shotgun (WGS) entry which is preliminary data.</text>
</comment>
<dbReference type="RefSeq" id="WP_394510436.1">
    <property type="nucleotide sequence ID" value="NZ_JBIGHX010000002.1"/>
</dbReference>
<name>A0ABW7GHZ6_9BURK</name>
<evidence type="ECO:0000313" key="2">
    <source>
        <dbReference type="EMBL" id="MFG6461586.1"/>
    </source>
</evidence>
<keyword evidence="3" id="KW-1185">Reference proteome</keyword>
<reference evidence="2 3" key="1">
    <citation type="submission" date="2024-08" db="EMBL/GenBank/DDBJ databases">
        <authorList>
            <person name="Lu H."/>
        </authorList>
    </citation>
    <scope>NUCLEOTIDE SEQUENCE [LARGE SCALE GENOMIC DNA]</scope>
    <source>
        <strain evidence="2 3">DXS20W</strain>
    </source>
</reference>
<dbReference type="EMBL" id="JBIGHX010000002">
    <property type="protein sequence ID" value="MFG6461586.1"/>
    <property type="molecule type" value="Genomic_DNA"/>
</dbReference>